<protein>
    <recommendedName>
        <fullName evidence="4">C2H2-type domain-containing protein</fullName>
    </recommendedName>
</protein>
<keyword evidence="3" id="KW-1185">Reference proteome</keyword>
<dbReference type="Proteomes" id="UP001396898">
    <property type="component" value="Unassembled WGS sequence"/>
</dbReference>
<dbReference type="EMBL" id="JAQQWI010000010">
    <property type="protein sequence ID" value="KAK8018821.1"/>
    <property type="molecule type" value="Genomic_DNA"/>
</dbReference>
<feature type="compositionally biased region" description="Low complexity" evidence="1">
    <location>
        <begin position="163"/>
        <end position="174"/>
    </location>
</feature>
<proteinExistence type="predicted"/>
<feature type="region of interest" description="Disordered" evidence="1">
    <location>
        <begin position="1"/>
        <end position="39"/>
    </location>
</feature>
<evidence type="ECO:0008006" key="4">
    <source>
        <dbReference type="Google" id="ProtNLM"/>
    </source>
</evidence>
<comment type="caution">
    <text evidence="2">The sequence shown here is derived from an EMBL/GenBank/DDBJ whole genome shotgun (WGS) entry which is preliminary data.</text>
</comment>
<evidence type="ECO:0000313" key="3">
    <source>
        <dbReference type="Proteomes" id="UP001396898"/>
    </source>
</evidence>
<dbReference type="PANTHER" id="PTHR38166:SF1">
    <property type="entry name" value="C2H2-TYPE DOMAIN-CONTAINING PROTEIN"/>
    <property type="match status" value="1"/>
</dbReference>
<gene>
    <name evidence="2" type="ORF">PG991_008011</name>
</gene>
<evidence type="ECO:0000256" key="1">
    <source>
        <dbReference type="SAM" id="MobiDB-lite"/>
    </source>
</evidence>
<feature type="region of interest" description="Disordered" evidence="1">
    <location>
        <begin position="216"/>
        <end position="284"/>
    </location>
</feature>
<accession>A0ABR1RV38</accession>
<feature type="compositionally biased region" description="Basic and acidic residues" evidence="1">
    <location>
        <begin position="90"/>
        <end position="106"/>
    </location>
</feature>
<organism evidence="2 3">
    <name type="scientific">Apiospora marii</name>
    <dbReference type="NCBI Taxonomy" id="335849"/>
    <lineage>
        <taxon>Eukaryota</taxon>
        <taxon>Fungi</taxon>
        <taxon>Dikarya</taxon>
        <taxon>Ascomycota</taxon>
        <taxon>Pezizomycotina</taxon>
        <taxon>Sordariomycetes</taxon>
        <taxon>Xylariomycetidae</taxon>
        <taxon>Amphisphaeriales</taxon>
        <taxon>Apiosporaceae</taxon>
        <taxon>Apiospora</taxon>
    </lineage>
</organism>
<reference evidence="2 3" key="1">
    <citation type="submission" date="2023-01" db="EMBL/GenBank/DDBJ databases">
        <title>Analysis of 21 Apiospora genomes using comparative genomics revels a genus with tremendous synthesis potential of carbohydrate active enzymes and secondary metabolites.</title>
        <authorList>
            <person name="Sorensen T."/>
        </authorList>
    </citation>
    <scope>NUCLEOTIDE SEQUENCE [LARGE SCALE GENOMIC DNA]</scope>
    <source>
        <strain evidence="2 3">CBS 20057</strain>
    </source>
</reference>
<sequence length="530" mass="59759">MSESHCPAESSVTVPRQYSAQGTSSAFSPAADPDEDWTKISDLAERRRIQNRIAQRNYRTSRPKQVDTDDQRNRVPDYQKSAYGSGNRDNPGRLHEERYEERKVQESRISSSQLNEIRRSSSDSRALSRPSMKDNWTLHLRNLHSRTLQSDGEATDNDALRNSHSPSSDSSKSEQTTDESDTEGLPENHTLMLSLPAILRTSLPRFISWANQHFGAQKAGGNGTKIQGCTDKGRAVASSSKRKCNPDSSGSGDQDAIDGDDELGGNKRRKTMGSNDDDDEGPTLACPFYKKDKTAHSKCLLFRLRRIKDVKQHLTRKHIQPQFCARCGHHFETQESLRSHTRSASCALADFVEPEGITEDQKKELGARVGRKFGLAEQWYQVWDILFPRLDRPISPFVESPIQEVLTGFREYWAENGQSIITEHIQGTEALPYSVPHEERDLASLYSISLQQSMTLLVDRYIDAYIVRATSQTDVDVSSTSLRPLTFSVPPLKPLRNLGGPARWMMLQSPVWVAALVLRNWKDLTTGWQV</sequence>
<feature type="compositionally biased region" description="Basic and acidic residues" evidence="1">
    <location>
        <begin position="64"/>
        <end position="77"/>
    </location>
</feature>
<feature type="region of interest" description="Disordered" evidence="1">
    <location>
        <begin position="51"/>
        <end position="130"/>
    </location>
</feature>
<evidence type="ECO:0000313" key="2">
    <source>
        <dbReference type="EMBL" id="KAK8018821.1"/>
    </source>
</evidence>
<dbReference type="CDD" id="cd14688">
    <property type="entry name" value="bZIP_YAP"/>
    <property type="match status" value="1"/>
</dbReference>
<dbReference type="PANTHER" id="PTHR38166">
    <property type="entry name" value="C2H2-TYPE DOMAIN-CONTAINING PROTEIN-RELATED"/>
    <property type="match status" value="1"/>
</dbReference>
<feature type="compositionally biased region" description="Polar residues" evidence="1">
    <location>
        <begin position="10"/>
        <end position="27"/>
    </location>
</feature>
<name>A0ABR1RV38_9PEZI</name>
<feature type="region of interest" description="Disordered" evidence="1">
    <location>
        <begin position="147"/>
        <end position="189"/>
    </location>
</feature>